<keyword evidence="2" id="KW-0862">Zinc</keyword>
<dbReference type="Gene3D" id="2.60.120.10">
    <property type="entry name" value="Jelly Rolls"/>
    <property type="match status" value="2"/>
</dbReference>
<evidence type="ECO:0000313" key="4">
    <source>
        <dbReference type="Proteomes" id="UP001431693"/>
    </source>
</evidence>
<dbReference type="InterPro" id="IPR051804">
    <property type="entry name" value="Carb_Metab_Reg_Kinase/Isom"/>
</dbReference>
<sequence length="310" mass="33284">MADHNALLLQKPVEVETIWAGTHLAKALDSPNRLGTLWTLSRHPHAMTTVDGGPMDGLTMAEAVDAAPDALLGGHEMLHGGYIDADQFLSVQVHPDPAYAEHHEGDNGKTETWYVIDCEPGATLVAGTTAKTREELREHVENGTVGDLLVHHEVHPGDVVHVPYGTLHCIGAGILCAELSMDSDTTYRFFDWNRVDSAGNARELHLDKSLDVVRLENQPQIVPVPKTGESRVTVAVKDPDYDTLVIDVHGALPYDHRGRPAALMVVDGAGTAECDGETVELGSFGTVMVAAAAGTVTLRGDMRLFVAEGK</sequence>
<proteinExistence type="predicted"/>
<dbReference type="PANTHER" id="PTHR42742">
    <property type="entry name" value="TRANSCRIPTIONAL REPRESSOR MPRA"/>
    <property type="match status" value="1"/>
</dbReference>
<comment type="caution">
    <text evidence="3">The sequence shown here is derived from an EMBL/GenBank/DDBJ whole genome shotgun (WGS) entry which is preliminary data.</text>
</comment>
<dbReference type="InterPro" id="IPR014628">
    <property type="entry name" value="Man6P_isomerase_Firm_short"/>
</dbReference>
<dbReference type="PIRSF" id="PIRSF036894">
    <property type="entry name" value="PMI_Firm_short"/>
    <property type="match status" value="1"/>
</dbReference>
<evidence type="ECO:0000256" key="2">
    <source>
        <dbReference type="ARBA" id="ARBA00022833"/>
    </source>
</evidence>
<dbReference type="CDD" id="cd07010">
    <property type="entry name" value="cupin_PMI_type_I_N_bac"/>
    <property type="match status" value="1"/>
</dbReference>
<gene>
    <name evidence="3" type="ORF">QJ043_06580</name>
</gene>
<dbReference type="RefSeq" id="WP_283712863.1">
    <property type="nucleotide sequence ID" value="NZ_JASJEW010000002.1"/>
</dbReference>
<evidence type="ECO:0008006" key="5">
    <source>
        <dbReference type="Google" id="ProtNLM"/>
    </source>
</evidence>
<reference evidence="3" key="1">
    <citation type="submission" date="2023-05" db="EMBL/GenBank/DDBJ databases">
        <title>[olsenella] sp. nov., isolated from a pig farm feces dump.</title>
        <authorList>
            <person name="Chang Y.-H."/>
        </authorList>
    </citation>
    <scope>NUCLEOTIDE SEQUENCE</scope>
    <source>
        <strain evidence="3">YH-ols2217</strain>
    </source>
</reference>
<keyword evidence="1" id="KW-0479">Metal-binding</keyword>
<accession>A0ABT6ZL16</accession>
<dbReference type="Proteomes" id="UP001431693">
    <property type="component" value="Unassembled WGS sequence"/>
</dbReference>
<protein>
    <recommendedName>
        <fullName evidence="5">Mannose-6-phosphate isomerase</fullName>
    </recommendedName>
</protein>
<dbReference type="InterPro" id="IPR011051">
    <property type="entry name" value="RmlC_Cupin_sf"/>
</dbReference>
<dbReference type="PANTHER" id="PTHR42742:SF3">
    <property type="entry name" value="FRUCTOKINASE"/>
    <property type="match status" value="1"/>
</dbReference>
<keyword evidence="4" id="KW-1185">Reference proteome</keyword>
<dbReference type="EMBL" id="JASJEX010000003">
    <property type="protein sequence ID" value="MDJ1129742.1"/>
    <property type="molecule type" value="Genomic_DNA"/>
</dbReference>
<name>A0ABT6ZL16_9ACTN</name>
<dbReference type="InterPro" id="IPR014710">
    <property type="entry name" value="RmlC-like_jellyroll"/>
</dbReference>
<organism evidence="3 4">
    <name type="scientific">Kribbibacterium absianum</name>
    <dbReference type="NCBI Taxonomy" id="3044210"/>
    <lineage>
        <taxon>Bacteria</taxon>
        <taxon>Bacillati</taxon>
        <taxon>Actinomycetota</taxon>
        <taxon>Coriobacteriia</taxon>
        <taxon>Coriobacteriales</taxon>
        <taxon>Kribbibacteriaceae</taxon>
        <taxon>Kribbibacterium</taxon>
    </lineage>
</organism>
<evidence type="ECO:0000256" key="1">
    <source>
        <dbReference type="ARBA" id="ARBA00022723"/>
    </source>
</evidence>
<evidence type="ECO:0000313" key="3">
    <source>
        <dbReference type="EMBL" id="MDJ1129742.1"/>
    </source>
</evidence>
<dbReference type="SUPFAM" id="SSF51182">
    <property type="entry name" value="RmlC-like cupins"/>
    <property type="match status" value="1"/>
</dbReference>